<sequence length="133" mass="14804">MNIHGAMGHIGIAGPIQGTSAQRTPQREQQVGKDTSFQRLLQHELTRTGDVQFSQHAKVRMQERGMVMSADMMSKMQQAVKQAEDKGSRQSLIIVDNQAFIVNVKSRTVITALDQASQQNHVFTQIDSAILMK</sequence>
<dbReference type="Pfam" id="PF12611">
    <property type="entry name" value="Flagellar_put"/>
    <property type="match status" value="1"/>
</dbReference>
<comment type="caution">
    <text evidence="2">The sequence shown here is derived from an EMBL/GenBank/DDBJ whole genome shotgun (WGS) entry which is preliminary data.</text>
</comment>
<evidence type="ECO:0000256" key="1">
    <source>
        <dbReference type="SAM" id="MobiDB-lite"/>
    </source>
</evidence>
<keyword evidence="2" id="KW-0966">Cell projection</keyword>
<dbReference type="GeneID" id="77004355"/>
<accession>A0ABT4DQQ4</accession>
<evidence type="ECO:0000313" key="3">
    <source>
        <dbReference type="Proteomes" id="UP001207626"/>
    </source>
</evidence>
<keyword evidence="2" id="KW-0969">Cilium</keyword>
<protein>
    <submittedName>
        <fullName evidence="2">Flagellar operon protein</fullName>
    </submittedName>
</protein>
<proteinExistence type="predicted"/>
<dbReference type="InterPro" id="IPR013367">
    <property type="entry name" value="Flagellar_put"/>
</dbReference>
<keyword evidence="3" id="KW-1185">Reference proteome</keyword>
<evidence type="ECO:0000313" key="2">
    <source>
        <dbReference type="EMBL" id="MCY9518371.1"/>
    </source>
</evidence>
<feature type="compositionally biased region" description="Polar residues" evidence="1">
    <location>
        <begin position="17"/>
        <end position="26"/>
    </location>
</feature>
<dbReference type="RefSeq" id="WP_087432844.1">
    <property type="nucleotide sequence ID" value="NZ_JAFFHZ010000001.1"/>
</dbReference>
<dbReference type="Proteomes" id="UP001207626">
    <property type="component" value="Unassembled WGS sequence"/>
</dbReference>
<keyword evidence="2" id="KW-0282">Flagellum</keyword>
<feature type="compositionally biased region" description="Low complexity" evidence="1">
    <location>
        <begin position="1"/>
        <end position="16"/>
    </location>
</feature>
<dbReference type="NCBIfam" id="TIGR02530">
    <property type="entry name" value="flg_new"/>
    <property type="match status" value="1"/>
</dbReference>
<gene>
    <name evidence="2" type="ORF">M5X09_01635</name>
</gene>
<reference evidence="2 3" key="1">
    <citation type="submission" date="2022-05" db="EMBL/GenBank/DDBJ databases">
        <title>Genome Sequencing of Bee-Associated Microbes.</title>
        <authorList>
            <person name="Dunlap C."/>
        </authorList>
    </citation>
    <scope>NUCLEOTIDE SEQUENCE [LARGE SCALE GENOMIC DNA]</scope>
    <source>
        <strain evidence="2 3">NRRL NRS-1438</strain>
    </source>
</reference>
<name>A0ABT4DQQ4_9BACL</name>
<dbReference type="EMBL" id="JAMDLW010000001">
    <property type="protein sequence ID" value="MCY9518371.1"/>
    <property type="molecule type" value="Genomic_DNA"/>
</dbReference>
<feature type="region of interest" description="Disordered" evidence="1">
    <location>
        <begin position="1"/>
        <end position="26"/>
    </location>
</feature>
<organism evidence="2 3">
    <name type="scientific">Paenibacillus apiarius</name>
    <dbReference type="NCBI Taxonomy" id="46240"/>
    <lineage>
        <taxon>Bacteria</taxon>
        <taxon>Bacillati</taxon>
        <taxon>Bacillota</taxon>
        <taxon>Bacilli</taxon>
        <taxon>Bacillales</taxon>
        <taxon>Paenibacillaceae</taxon>
        <taxon>Paenibacillus</taxon>
    </lineage>
</organism>